<evidence type="ECO:0000259" key="1">
    <source>
        <dbReference type="SMART" id="SM00923"/>
    </source>
</evidence>
<dbReference type="InterPro" id="IPR005153">
    <property type="entry name" value="MbtH-like_dom"/>
</dbReference>
<protein>
    <submittedName>
        <fullName evidence="2">Antibiotic synthesis protein MbtH</fullName>
    </submittedName>
</protein>
<accession>A0A2A5JWI0</accession>
<feature type="domain" description="MbtH-like" evidence="1">
    <location>
        <begin position="4"/>
        <end position="55"/>
    </location>
</feature>
<dbReference type="PANTHER" id="PTHR38444">
    <property type="entry name" value="ENTEROBACTIN BIOSYNTHESIS PROTEIN YBDZ"/>
    <property type="match status" value="1"/>
</dbReference>
<proteinExistence type="predicted"/>
<reference evidence="3" key="1">
    <citation type="journal article" date="2019" name="Genome Announc.">
        <title>Draft Genome Sequence of Pseudoalteromonas piscicida Strain 36Y ROTHPW, an Hypersaline Seawater Isolate from the South Coast of Sonora, Mexico.</title>
        <authorList>
            <person name="Sanchez-Diaz R."/>
            <person name="Molina-Garza Z.J."/>
            <person name="Cruz-Suarez L.E."/>
            <person name="Selvin J."/>
            <person name="Kiran G.S."/>
            <person name="Ibarra-Gamez J.C."/>
            <person name="Gomez-Gil B."/>
            <person name="Galaviz-Silva L."/>
        </authorList>
    </citation>
    <scope>NUCLEOTIDE SEQUENCE [LARGE SCALE GENOMIC DNA]</scope>
    <source>
        <strain evidence="3">36Y_RITHPW</strain>
    </source>
</reference>
<dbReference type="SMART" id="SM00923">
    <property type="entry name" value="MbtH"/>
    <property type="match status" value="1"/>
</dbReference>
<dbReference type="GO" id="GO:0019290">
    <property type="term" value="P:siderophore biosynthetic process"/>
    <property type="evidence" value="ECO:0007669"/>
    <property type="project" value="TreeGrafter"/>
</dbReference>
<sequence>MSVSCFDREDEIFIVLINQEEQYSIWPNWKEVPAGWQAVAGVQGSKADVQRYINEHWTDMRPASLRQWMAEHDYAHQGDL</sequence>
<dbReference type="OrthoDB" id="7584480at2"/>
<dbReference type="Gene3D" id="3.90.820.10">
    <property type="entry name" value="Structural Genomics, Unknown Function 30-nov-00 1gh9 Mol_id"/>
    <property type="match status" value="1"/>
</dbReference>
<dbReference type="AlphaFoldDB" id="A0A2A5JWI0"/>
<keyword evidence="3" id="KW-1185">Reference proteome</keyword>
<dbReference type="GO" id="GO:0005829">
    <property type="term" value="C:cytosol"/>
    <property type="evidence" value="ECO:0007669"/>
    <property type="project" value="TreeGrafter"/>
</dbReference>
<dbReference type="SUPFAM" id="SSF160582">
    <property type="entry name" value="MbtH-like"/>
    <property type="match status" value="1"/>
</dbReference>
<dbReference type="Proteomes" id="UP000228621">
    <property type="component" value="Unassembled WGS sequence"/>
</dbReference>
<gene>
    <name evidence="2" type="ORF">CEX98_00055</name>
</gene>
<name>A0A2A5JWI0_PSEO7</name>
<dbReference type="InterPro" id="IPR038020">
    <property type="entry name" value="MbtH-like_sf"/>
</dbReference>
<evidence type="ECO:0000313" key="3">
    <source>
        <dbReference type="Proteomes" id="UP000228621"/>
    </source>
</evidence>
<evidence type="ECO:0000313" key="2">
    <source>
        <dbReference type="EMBL" id="PCK33709.1"/>
    </source>
</evidence>
<dbReference type="RefSeq" id="WP_099640107.1">
    <property type="nucleotide sequence ID" value="NZ_JAQPZX010000019.1"/>
</dbReference>
<dbReference type="EMBL" id="NKHF01000001">
    <property type="protein sequence ID" value="PCK33709.1"/>
    <property type="molecule type" value="Genomic_DNA"/>
</dbReference>
<dbReference type="Pfam" id="PF03621">
    <property type="entry name" value="MbtH"/>
    <property type="match status" value="1"/>
</dbReference>
<organism evidence="2 3">
    <name type="scientific">Pseudoalteromonas piscicida</name>
    <dbReference type="NCBI Taxonomy" id="43662"/>
    <lineage>
        <taxon>Bacteria</taxon>
        <taxon>Pseudomonadati</taxon>
        <taxon>Pseudomonadota</taxon>
        <taxon>Gammaproteobacteria</taxon>
        <taxon>Alteromonadales</taxon>
        <taxon>Pseudoalteromonadaceae</taxon>
        <taxon>Pseudoalteromonas</taxon>
    </lineage>
</organism>
<dbReference type="PANTHER" id="PTHR38444:SF1">
    <property type="entry name" value="ENTEROBACTIN BIOSYNTHESIS PROTEIN YBDZ"/>
    <property type="match status" value="1"/>
</dbReference>
<comment type="caution">
    <text evidence="2">The sequence shown here is derived from an EMBL/GenBank/DDBJ whole genome shotgun (WGS) entry which is preliminary data.</text>
</comment>
<dbReference type="InterPro" id="IPR037407">
    <property type="entry name" value="MLP_fam"/>
</dbReference>